<reference evidence="1" key="2">
    <citation type="submission" date="2022-03" db="EMBL/GenBank/DDBJ databases">
        <title>Draft title - Genomic analysis of global carrot germplasm unveils the trajectory of domestication and the origin of high carotenoid orange carrot.</title>
        <authorList>
            <person name="Iorizzo M."/>
            <person name="Ellison S."/>
            <person name="Senalik D."/>
            <person name="Macko-Podgorni A."/>
            <person name="Grzebelus D."/>
            <person name="Bostan H."/>
            <person name="Rolling W."/>
            <person name="Curaba J."/>
            <person name="Simon P."/>
        </authorList>
    </citation>
    <scope>NUCLEOTIDE SEQUENCE</scope>
    <source>
        <tissue evidence="1">Leaf</tissue>
    </source>
</reference>
<evidence type="ECO:0000313" key="2">
    <source>
        <dbReference type="Proteomes" id="UP000077755"/>
    </source>
</evidence>
<proteinExistence type="predicted"/>
<dbReference type="EMBL" id="CP093346">
    <property type="protein sequence ID" value="WOG96264.1"/>
    <property type="molecule type" value="Genomic_DNA"/>
</dbReference>
<dbReference type="Gramene" id="KZM97435">
    <property type="protein sequence ID" value="KZM97435"/>
    <property type="gene ID" value="DCAR_015203"/>
</dbReference>
<protein>
    <submittedName>
        <fullName evidence="1">Uncharacterized protein</fullName>
    </submittedName>
</protein>
<dbReference type="AlphaFoldDB" id="A0A165WHH7"/>
<name>A0A165WHH7_DAUCS</name>
<accession>A0A165WHH7</accession>
<sequence length="86" mass="9634">MDLQLASDAMIQVTKPLDEAAKALYRPVRVIGLVKNIDKAEKLIKAFMAFVDVGVSSLLFKDYDESMIVMVMTQNMIVVLVFPEIL</sequence>
<organism evidence="1 2">
    <name type="scientific">Daucus carota subsp. sativus</name>
    <name type="common">Carrot</name>
    <dbReference type="NCBI Taxonomy" id="79200"/>
    <lineage>
        <taxon>Eukaryota</taxon>
        <taxon>Viridiplantae</taxon>
        <taxon>Streptophyta</taxon>
        <taxon>Embryophyta</taxon>
        <taxon>Tracheophyta</taxon>
        <taxon>Spermatophyta</taxon>
        <taxon>Magnoliopsida</taxon>
        <taxon>eudicotyledons</taxon>
        <taxon>Gunneridae</taxon>
        <taxon>Pentapetalae</taxon>
        <taxon>asterids</taxon>
        <taxon>campanulids</taxon>
        <taxon>Apiales</taxon>
        <taxon>Apiaceae</taxon>
        <taxon>Apioideae</taxon>
        <taxon>Scandiceae</taxon>
        <taxon>Daucinae</taxon>
        <taxon>Daucus</taxon>
        <taxon>Daucus sect. Daucus</taxon>
    </lineage>
</organism>
<evidence type="ECO:0000313" key="1">
    <source>
        <dbReference type="EMBL" id="WOG96264.1"/>
    </source>
</evidence>
<keyword evidence="2" id="KW-1185">Reference proteome</keyword>
<dbReference type="Proteomes" id="UP000077755">
    <property type="component" value="Chromosome 4"/>
</dbReference>
<reference evidence="1" key="1">
    <citation type="journal article" date="2016" name="Nat. Genet.">
        <title>A high-quality carrot genome assembly provides new insights into carotenoid accumulation and asterid genome evolution.</title>
        <authorList>
            <person name="Iorizzo M."/>
            <person name="Ellison S."/>
            <person name="Senalik D."/>
            <person name="Zeng P."/>
            <person name="Satapoomin P."/>
            <person name="Huang J."/>
            <person name="Bowman M."/>
            <person name="Iovene M."/>
            <person name="Sanseverino W."/>
            <person name="Cavagnaro P."/>
            <person name="Yildiz M."/>
            <person name="Macko-Podgorni A."/>
            <person name="Moranska E."/>
            <person name="Grzebelus E."/>
            <person name="Grzebelus D."/>
            <person name="Ashrafi H."/>
            <person name="Zheng Z."/>
            <person name="Cheng S."/>
            <person name="Spooner D."/>
            <person name="Van Deynze A."/>
            <person name="Simon P."/>
        </authorList>
    </citation>
    <scope>NUCLEOTIDE SEQUENCE</scope>
    <source>
        <tissue evidence="1">Leaf</tissue>
    </source>
</reference>
<gene>
    <name evidence="1" type="ORF">DCAR_0415598</name>
</gene>